<organism evidence="1 2">
    <name type="scientific">Halteria grandinella</name>
    <dbReference type="NCBI Taxonomy" id="5974"/>
    <lineage>
        <taxon>Eukaryota</taxon>
        <taxon>Sar</taxon>
        <taxon>Alveolata</taxon>
        <taxon>Ciliophora</taxon>
        <taxon>Intramacronucleata</taxon>
        <taxon>Spirotrichea</taxon>
        <taxon>Stichotrichia</taxon>
        <taxon>Sporadotrichida</taxon>
        <taxon>Halteriidae</taxon>
        <taxon>Halteria</taxon>
    </lineage>
</organism>
<comment type="caution">
    <text evidence="1">The sequence shown here is derived from an EMBL/GenBank/DDBJ whole genome shotgun (WGS) entry which is preliminary data.</text>
</comment>
<evidence type="ECO:0000313" key="2">
    <source>
        <dbReference type="Proteomes" id="UP000785679"/>
    </source>
</evidence>
<accession>A0A8J8P119</accession>
<sequence length="80" mass="9604">MPYLIFNNLRLHIQGTISWITKSSQFYLLLIRRYSRYSENIPLQRCPQIFRIFQREFYNTDVFSSSIICGISLCTFSLIQ</sequence>
<dbReference type="EMBL" id="RRYP01001935">
    <property type="protein sequence ID" value="TNV85313.1"/>
    <property type="molecule type" value="Genomic_DNA"/>
</dbReference>
<reference evidence="1" key="1">
    <citation type="submission" date="2019-06" db="EMBL/GenBank/DDBJ databases">
        <authorList>
            <person name="Zheng W."/>
        </authorList>
    </citation>
    <scope>NUCLEOTIDE SEQUENCE</scope>
    <source>
        <strain evidence="1">QDHG01</strain>
    </source>
</reference>
<evidence type="ECO:0000313" key="1">
    <source>
        <dbReference type="EMBL" id="TNV85313.1"/>
    </source>
</evidence>
<dbReference type="Proteomes" id="UP000785679">
    <property type="component" value="Unassembled WGS sequence"/>
</dbReference>
<keyword evidence="2" id="KW-1185">Reference proteome</keyword>
<name>A0A8J8P119_HALGN</name>
<gene>
    <name evidence="1" type="ORF">FGO68_gene5679</name>
</gene>
<proteinExistence type="predicted"/>
<dbReference type="AlphaFoldDB" id="A0A8J8P119"/>
<protein>
    <submittedName>
        <fullName evidence="1">Uncharacterized protein</fullName>
    </submittedName>
</protein>